<evidence type="ECO:0000313" key="3">
    <source>
        <dbReference type="EMBL" id="GIJ06490.1"/>
    </source>
</evidence>
<sequence>MPTQDELRNVMNDVAATTEPLSAATVLHAGKRYRNRRRLLAAGGAAAAVLGVVAGIAVLSPGSPDGTTGAGDATAQLRQSVVALQDGNYTFTRTGAYFRQDVARGTIALPDGYLLDHAQGSTVMRAGDNVFLKYVGGGKEQLEQIKAVALPQVPAKDRPKFAEAFTALLGPEWIRTDEKRLTDTAAVTEQSSLDYITQFPSAAQPDVTGADVLIKAVTTAERDGNTITGTLNGTEVDENLGLLGPVDGPDGKTMSYRATLDDQGRLTELTVRPAAPASAPAGPSEPDPDLVITISDYGRTTAPTAPPTSTTLNETGYDLLARDVD</sequence>
<feature type="compositionally biased region" description="Low complexity" evidence="1">
    <location>
        <begin position="300"/>
        <end position="311"/>
    </location>
</feature>
<dbReference type="EMBL" id="BOOY01000042">
    <property type="protein sequence ID" value="GIJ06490.1"/>
    <property type="molecule type" value="Genomic_DNA"/>
</dbReference>
<comment type="caution">
    <text evidence="3">The sequence shown here is derived from an EMBL/GenBank/DDBJ whole genome shotgun (WGS) entry which is preliminary data.</text>
</comment>
<feature type="compositionally biased region" description="Low complexity" evidence="1">
    <location>
        <begin position="273"/>
        <end position="284"/>
    </location>
</feature>
<dbReference type="Proteomes" id="UP000652013">
    <property type="component" value="Unassembled WGS sequence"/>
</dbReference>
<evidence type="ECO:0000313" key="4">
    <source>
        <dbReference type="Proteomes" id="UP000652013"/>
    </source>
</evidence>
<reference evidence="3" key="1">
    <citation type="submission" date="2021-01" db="EMBL/GenBank/DDBJ databases">
        <title>Whole genome shotgun sequence of Spirilliplanes yamanashiensis NBRC 15828.</title>
        <authorList>
            <person name="Komaki H."/>
            <person name="Tamura T."/>
        </authorList>
    </citation>
    <scope>NUCLEOTIDE SEQUENCE</scope>
    <source>
        <strain evidence="3">NBRC 15828</strain>
    </source>
</reference>
<proteinExistence type="predicted"/>
<feature type="region of interest" description="Disordered" evidence="1">
    <location>
        <begin position="273"/>
        <end position="325"/>
    </location>
</feature>
<evidence type="ECO:0000256" key="1">
    <source>
        <dbReference type="SAM" id="MobiDB-lite"/>
    </source>
</evidence>
<feature type="transmembrane region" description="Helical" evidence="2">
    <location>
        <begin position="39"/>
        <end position="59"/>
    </location>
</feature>
<keyword evidence="4" id="KW-1185">Reference proteome</keyword>
<dbReference type="AlphaFoldDB" id="A0A8J3YEZ4"/>
<keyword evidence="2" id="KW-0472">Membrane</keyword>
<name>A0A8J3YEZ4_9ACTN</name>
<organism evidence="3 4">
    <name type="scientific">Spirilliplanes yamanashiensis</name>
    <dbReference type="NCBI Taxonomy" id="42233"/>
    <lineage>
        <taxon>Bacteria</taxon>
        <taxon>Bacillati</taxon>
        <taxon>Actinomycetota</taxon>
        <taxon>Actinomycetes</taxon>
        <taxon>Micromonosporales</taxon>
        <taxon>Micromonosporaceae</taxon>
        <taxon>Spirilliplanes</taxon>
    </lineage>
</organism>
<gene>
    <name evidence="3" type="ORF">Sya03_58420</name>
</gene>
<evidence type="ECO:0008006" key="5">
    <source>
        <dbReference type="Google" id="ProtNLM"/>
    </source>
</evidence>
<keyword evidence="2" id="KW-0812">Transmembrane</keyword>
<keyword evidence="2" id="KW-1133">Transmembrane helix</keyword>
<evidence type="ECO:0000256" key="2">
    <source>
        <dbReference type="SAM" id="Phobius"/>
    </source>
</evidence>
<accession>A0A8J3YEZ4</accession>
<dbReference type="RefSeq" id="WP_203941664.1">
    <property type="nucleotide sequence ID" value="NZ_BAAAGJ010000015.1"/>
</dbReference>
<protein>
    <recommendedName>
        <fullName evidence="5">CU044_5270 family protein</fullName>
    </recommendedName>
</protein>